<keyword evidence="1" id="KW-0732">Signal</keyword>
<evidence type="ECO:0000313" key="3">
    <source>
        <dbReference type="Proteomes" id="UP000192907"/>
    </source>
</evidence>
<evidence type="ECO:0008006" key="4">
    <source>
        <dbReference type="Google" id="ProtNLM"/>
    </source>
</evidence>
<sequence length="146" mass="15966">MSIRHLLCIGSVSLAFSTGALASDDHDHDHGGEFDFDEFALVLEGQDFDGEACYLGIIEESVDKEGNTTLLVETSFAHGTEVPGEFEVVLTEGSERVLSSNENGSQFALFFDQDASVSGASQYLVRWPHDDHFHTDGCYNLGLMEL</sequence>
<proteinExistence type="predicted"/>
<feature type="signal peptide" evidence="1">
    <location>
        <begin position="1"/>
        <end position="22"/>
    </location>
</feature>
<dbReference type="AlphaFoldDB" id="A0A1Y6CF74"/>
<feature type="chain" id="PRO_5012373531" description="DUF4198 domain-containing protein" evidence="1">
    <location>
        <begin position="23"/>
        <end position="146"/>
    </location>
</feature>
<name>A0A1Y6CF74_9BACT</name>
<dbReference type="STRING" id="1513793.SAMN06296036_12092"/>
<dbReference type="EMBL" id="FWZT01000020">
    <property type="protein sequence ID" value="SMF60102.1"/>
    <property type="molecule type" value="Genomic_DNA"/>
</dbReference>
<keyword evidence="3" id="KW-1185">Reference proteome</keyword>
<dbReference type="RefSeq" id="WP_132322831.1">
    <property type="nucleotide sequence ID" value="NZ_FWZT01000020.1"/>
</dbReference>
<accession>A0A1Y6CF74</accession>
<evidence type="ECO:0000313" key="2">
    <source>
        <dbReference type="EMBL" id="SMF60102.1"/>
    </source>
</evidence>
<gene>
    <name evidence="2" type="ORF">SAMN06296036_12092</name>
</gene>
<organism evidence="2 3">
    <name type="scientific">Pseudobacteriovorax antillogorgiicola</name>
    <dbReference type="NCBI Taxonomy" id="1513793"/>
    <lineage>
        <taxon>Bacteria</taxon>
        <taxon>Pseudomonadati</taxon>
        <taxon>Bdellovibrionota</taxon>
        <taxon>Oligoflexia</taxon>
        <taxon>Oligoflexales</taxon>
        <taxon>Pseudobacteriovoracaceae</taxon>
        <taxon>Pseudobacteriovorax</taxon>
    </lineage>
</organism>
<dbReference type="Proteomes" id="UP000192907">
    <property type="component" value="Unassembled WGS sequence"/>
</dbReference>
<protein>
    <recommendedName>
        <fullName evidence="4">DUF4198 domain-containing protein</fullName>
    </recommendedName>
</protein>
<evidence type="ECO:0000256" key="1">
    <source>
        <dbReference type="SAM" id="SignalP"/>
    </source>
</evidence>
<reference evidence="3" key="1">
    <citation type="submission" date="2017-04" db="EMBL/GenBank/DDBJ databases">
        <authorList>
            <person name="Varghese N."/>
            <person name="Submissions S."/>
        </authorList>
    </citation>
    <scope>NUCLEOTIDE SEQUENCE [LARGE SCALE GENOMIC DNA]</scope>
    <source>
        <strain evidence="3">RKEM611</strain>
    </source>
</reference>